<comment type="subcellular location">
    <subcellularLocation>
        <location evidence="1">Nucleus</location>
    </subcellularLocation>
</comment>
<feature type="compositionally biased region" description="Low complexity" evidence="9">
    <location>
        <begin position="436"/>
        <end position="447"/>
    </location>
</feature>
<dbReference type="SUPFAM" id="SSF57756">
    <property type="entry name" value="Retrovirus zinc finger-like domains"/>
    <property type="match status" value="1"/>
</dbReference>
<dbReference type="SUPFAM" id="SSF57850">
    <property type="entry name" value="RING/U-box"/>
    <property type="match status" value="1"/>
</dbReference>
<feature type="compositionally biased region" description="Polar residues" evidence="9">
    <location>
        <begin position="542"/>
        <end position="555"/>
    </location>
</feature>
<feature type="region of interest" description="Disordered" evidence="9">
    <location>
        <begin position="100"/>
        <end position="120"/>
    </location>
</feature>
<evidence type="ECO:0000256" key="3">
    <source>
        <dbReference type="ARBA" id="ARBA00022723"/>
    </source>
</evidence>
<organism evidence="12 13">
    <name type="scientific">Ramalina farinacea</name>
    <dbReference type="NCBI Taxonomy" id="258253"/>
    <lineage>
        <taxon>Eukaryota</taxon>
        <taxon>Fungi</taxon>
        <taxon>Dikarya</taxon>
        <taxon>Ascomycota</taxon>
        <taxon>Pezizomycotina</taxon>
        <taxon>Lecanoromycetes</taxon>
        <taxon>OSLEUM clade</taxon>
        <taxon>Lecanoromycetidae</taxon>
        <taxon>Lecanorales</taxon>
        <taxon>Lecanorineae</taxon>
        <taxon>Ramalinaceae</taxon>
        <taxon>Ramalina</taxon>
    </lineage>
</organism>
<comment type="caution">
    <text evidence="12">The sequence shown here is derived from an EMBL/GenBank/DDBJ whole genome shotgun (WGS) entry which is preliminary data.</text>
</comment>
<dbReference type="Gene3D" id="4.10.60.10">
    <property type="entry name" value="Zinc finger, CCHC-type"/>
    <property type="match status" value="1"/>
</dbReference>
<feature type="domain" description="CCHC-type" evidence="10">
    <location>
        <begin position="182"/>
        <end position="196"/>
    </location>
</feature>
<feature type="region of interest" description="Disordered" evidence="9">
    <location>
        <begin position="358"/>
        <end position="448"/>
    </location>
</feature>
<keyword evidence="6" id="KW-0697">Rotamase</keyword>
<evidence type="ECO:0000256" key="6">
    <source>
        <dbReference type="ARBA" id="ARBA00023110"/>
    </source>
</evidence>
<dbReference type="InterPro" id="IPR013083">
    <property type="entry name" value="Znf_RING/FYVE/PHD"/>
</dbReference>
<evidence type="ECO:0000259" key="10">
    <source>
        <dbReference type="PROSITE" id="PS50158"/>
    </source>
</evidence>
<dbReference type="InterPro" id="IPR001878">
    <property type="entry name" value="Znf_CCHC"/>
</dbReference>
<keyword evidence="7" id="KW-0539">Nucleus</keyword>
<dbReference type="EC" id="5.2.1.8" evidence="2"/>
<dbReference type="PROSITE" id="PS50158">
    <property type="entry name" value="ZF_CCHC"/>
    <property type="match status" value="1"/>
</dbReference>
<dbReference type="AlphaFoldDB" id="A0AA43QNQ2"/>
<dbReference type="GO" id="GO:0005634">
    <property type="term" value="C:nucleus"/>
    <property type="evidence" value="ECO:0007669"/>
    <property type="project" value="UniProtKB-SubCell"/>
</dbReference>
<dbReference type="InterPro" id="IPR036875">
    <property type="entry name" value="Znf_CCHC_sf"/>
</dbReference>
<evidence type="ECO:0000313" key="13">
    <source>
        <dbReference type="Proteomes" id="UP001161017"/>
    </source>
</evidence>
<dbReference type="InterPro" id="IPR025829">
    <property type="entry name" value="Zn_knuckle_CX2CX3GHX4C"/>
</dbReference>
<dbReference type="GO" id="GO:0008270">
    <property type="term" value="F:zinc ion binding"/>
    <property type="evidence" value="ECO:0007669"/>
    <property type="project" value="UniProtKB-KW"/>
</dbReference>
<evidence type="ECO:0000313" key="12">
    <source>
        <dbReference type="EMBL" id="MDI1489846.1"/>
    </source>
</evidence>
<evidence type="ECO:0000256" key="9">
    <source>
        <dbReference type="SAM" id="MobiDB-lite"/>
    </source>
</evidence>
<dbReference type="GO" id="GO:0003755">
    <property type="term" value="F:peptidyl-prolyl cis-trans isomerase activity"/>
    <property type="evidence" value="ECO:0007669"/>
    <property type="project" value="UniProtKB-KW"/>
</dbReference>
<dbReference type="GO" id="GO:0003676">
    <property type="term" value="F:nucleic acid binding"/>
    <property type="evidence" value="ECO:0007669"/>
    <property type="project" value="InterPro"/>
</dbReference>
<keyword evidence="13" id="KW-1185">Reference proteome</keyword>
<dbReference type="GO" id="GO:0016567">
    <property type="term" value="P:protein ubiquitination"/>
    <property type="evidence" value="ECO:0007669"/>
    <property type="project" value="InterPro"/>
</dbReference>
<evidence type="ECO:0000256" key="2">
    <source>
        <dbReference type="ARBA" id="ARBA00013194"/>
    </source>
</evidence>
<dbReference type="InterPro" id="IPR033489">
    <property type="entry name" value="RBBP6"/>
</dbReference>
<dbReference type="Proteomes" id="UP001161017">
    <property type="component" value="Unassembled WGS sequence"/>
</dbReference>
<name>A0AA43QNQ2_9LECA</name>
<proteinExistence type="predicted"/>
<dbReference type="SMART" id="SM01180">
    <property type="entry name" value="DWNN"/>
    <property type="match status" value="1"/>
</dbReference>
<dbReference type="PROSITE" id="PS51282">
    <property type="entry name" value="DWNN"/>
    <property type="match status" value="1"/>
</dbReference>
<gene>
    <name evidence="12" type="primary">MPE1</name>
    <name evidence="12" type="ORF">OHK93_001044</name>
</gene>
<dbReference type="Gene3D" id="3.30.40.10">
    <property type="entry name" value="Zinc/RING finger domain, C3HC4 (zinc finger)"/>
    <property type="match status" value="1"/>
</dbReference>
<evidence type="ECO:0000256" key="7">
    <source>
        <dbReference type="ARBA" id="ARBA00023242"/>
    </source>
</evidence>
<dbReference type="PANTHER" id="PTHR15439:SF0">
    <property type="entry name" value="CELL DIVISION CYCLE AND APOPTOSIS REGULATOR PROTEIN 1-RELATED"/>
    <property type="match status" value="1"/>
</dbReference>
<keyword evidence="5" id="KW-0862">Zinc</keyword>
<reference evidence="12" key="1">
    <citation type="journal article" date="2023" name="Genome Biol. Evol.">
        <title>First Whole Genome Sequence and Flow Cytometry Genome Size Data for the Lichen-Forming Fungus Ramalina farinacea (Ascomycota).</title>
        <authorList>
            <person name="Llewellyn T."/>
            <person name="Mian S."/>
            <person name="Hill R."/>
            <person name="Leitch I.J."/>
            <person name="Gaya E."/>
        </authorList>
    </citation>
    <scope>NUCLEOTIDE SEQUENCE</scope>
    <source>
        <strain evidence="12">LIQ254RAFAR</strain>
    </source>
</reference>
<dbReference type="InterPro" id="IPR014891">
    <property type="entry name" value="DWNN_domain"/>
</dbReference>
<evidence type="ECO:0000256" key="8">
    <source>
        <dbReference type="PROSITE-ProRule" id="PRU00047"/>
    </source>
</evidence>
<dbReference type="GO" id="GO:0006397">
    <property type="term" value="P:mRNA processing"/>
    <property type="evidence" value="ECO:0007669"/>
    <property type="project" value="InterPro"/>
</dbReference>
<keyword evidence="4 8" id="KW-0863">Zinc-finger</keyword>
<dbReference type="InterPro" id="IPR003613">
    <property type="entry name" value="Ubox_domain"/>
</dbReference>
<dbReference type="GO" id="GO:0061630">
    <property type="term" value="F:ubiquitin protein ligase activity"/>
    <property type="evidence" value="ECO:0007669"/>
    <property type="project" value="InterPro"/>
</dbReference>
<dbReference type="SMART" id="SM00343">
    <property type="entry name" value="ZnF_C2HC"/>
    <property type="match status" value="1"/>
</dbReference>
<keyword evidence="6" id="KW-0413">Isomerase</keyword>
<dbReference type="CDD" id="cd16620">
    <property type="entry name" value="vRING-HC-C4C4_RBBP6"/>
    <property type="match status" value="1"/>
</dbReference>
<dbReference type="EMBL" id="JAPUFD010000010">
    <property type="protein sequence ID" value="MDI1489846.1"/>
    <property type="molecule type" value="Genomic_DNA"/>
</dbReference>
<feature type="domain" description="DWNN" evidence="11">
    <location>
        <begin position="5"/>
        <end position="78"/>
    </location>
</feature>
<dbReference type="Pfam" id="PF04564">
    <property type="entry name" value="U-box"/>
    <property type="match status" value="1"/>
</dbReference>
<feature type="region of interest" description="Disordered" evidence="9">
    <location>
        <begin position="540"/>
        <end position="590"/>
    </location>
</feature>
<evidence type="ECO:0000256" key="4">
    <source>
        <dbReference type="ARBA" id="ARBA00022771"/>
    </source>
</evidence>
<feature type="compositionally biased region" description="Polar residues" evidence="9">
    <location>
        <begin position="362"/>
        <end position="373"/>
    </location>
</feature>
<dbReference type="Pfam" id="PF08783">
    <property type="entry name" value="DWNN"/>
    <property type="match status" value="1"/>
</dbReference>
<dbReference type="Gene3D" id="3.10.20.90">
    <property type="entry name" value="Phosphatidylinositol 3-kinase Catalytic Subunit, Chain A, domain 1"/>
    <property type="match status" value="1"/>
</dbReference>
<dbReference type="Pfam" id="PF13696">
    <property type="entry name" value="zf-CCHC_2"/>
    <property type="match status" value="1"/>
</dbReference>
<keyword evidence="3" id="KW-0479">Metal-binding</keyword>
<protein>
    <recommendedName>
        <fullName evidence="2">peptidylprolyl isomerase</fullName>
        <ecNumber evidence="2">5.2.1.8</ecNumber>
    </recommendedName>
</protein>
<evidence type="ECO:0000256" key="5">
    <source>
        <dbReference type="ARBA" id="ARBA00022833"/>
    </source>
</evidence>
<feature type="compositionally biased region" description="Polar residues" evidence="9">
    <location>
        <begin position="420"/>
        <end position="435"/>
    </location>
</feature>
<dbReference type="GO" id="GO:0006511">
    <property type="term" value="P:ubiquitin-dependent protein catabolic process"/>
    <property type="evidence" value="ECO:0007669"/>
    <property type="project" value="TreeGrafter"/>
</dbReference>
<evidence type="ECO:0000259" key="11">
    <source>
        <dbReference type="PROSITE" id="PS51282"/>
    </source>
</evidence>
<sequence>MSSSVFFRFKSQREPSRITFDGTGISVFELKRDIILQNKLGDGTDFELVISSEDADEEYDDDTVIIPRSTTVIVKRLPAAKAGRGGAARYISGKMPQNAKNAHRQELSVPKPSHAATSDRLTTMNGAQSEEDKIAAMLQLGAEDWVQQQQQMANAAPVYRPNATRGKAQNVPDHPPPPGYVCYRCGEKGHWIQVCPTNDDPKFDNRTRIKRTTGIPKSFLTTVDKPAAVGKDETLEENQQPTGVMVNSEGEWVIAKPDQAAWERYQTQAKVSAAAQSAAAQGDKEVQDRGLECPIDKRLFVDPVKTPCCDVTYCHECIQSALLDNDLRCPHCATENVPIDDLLPNGEMATRVAQFEKEKAENITQSSKQSRNPAQEAPTRSGPLHDKSPAKGSLPISASSPEVRPSKKRPADSDLENERSAQGPNEAASRSNHQKSSPSQNASSEASLFNPMGLPLMNGGFMGMGALPSMNMAMQNPMMPIGPVMGNDWNNMWSMGYQPQSMNPTGGAYGPAPLYNGTFAPQGFQHQTSTGYNGMNRVGGPSLNNGRHFANQQRSNNEEESAYFRKPVNPNRQSNRRNWNHNRPADYREI</sequence>
<dbReference type="PANTHER" id="PTHR15439">
    <property type="entry name" value="RETINOBLASTOMA-BINDING PROTEIN 6"/>
    <property type="match status" value="1"/>
</dbReference>
<accession>A0AA43QNQ2</accession>
<evidence type="ECO:0000256" key="1">
    <source>
        <dbReference type="ARBA" id="ARBA00004123"/>
    </source>
</evidence>
<feature type="compositionally biased region" description="Basic and acidic residues" evidence="9">
    <location>
        <begin position="409"/>
        <end position="419"/>
    </location>
</feature>